<sequence>MEYKEFVSELQKKIEEKKQELGYNKMVFIEDGATSTDEKELSIIRETNIKYHKTESDVLIGDYIILYQYKDQREQMCRFDCGQLYQKYENDSWEAVWEQILSSMDSSRKFMELGIINLIEKNEYDLLKDKLFIRPLNFNDHRYELKNHIYRRVGDMVLVLYILASDENDGKRHDVMSIKIPKSSMQAWGIAEEEVWENALSNTYIMAPPRIYLNAMDIVNPPYHRGAFMALNSDITSLAPNAVPTVTTTAQINGAIAMFYPGVMKRIAELFGDDYYIAFTGTSEARLHKKGTIQPRNILMRIKQMNKAFDPSEVLSNKVYLYETANQEMRQLEL</sequence>
<proteinExistence type="predicted"/>
<keyword evidence="2" id="KW-1185">Reference proteome</keyword>
<comment type="caution">
    <text evidence="1">The sequence shown here is derived from an EMBL/GenBank/DDBJ whole genome shotgun (WGS) entry which is preliminary data.</text>
</comment>
<dbReference type="Pfam" id="PF18941">
    <property type="entry name" value="DUF5688"/>
    <property type="match status" value="1"/>
</dbReference>
<protein>
    <submittedName>
        <fullName evidence="1">Uncharacterized protein</fullName>
    </submittedName>
</protein>
<evidence type="ECO:0000313" key="1">
    <source>
        <dbReference type="EMBL" id="RRK34118.1"/>
    </source>
</evidence>
<dbReference type="RefSeq" id="WP_125129282.1">
    <property type="nucleotide sequence ID" value="NZ_RHJS01000002.1"/>
</dbReference>
<dbReference type="InterPro" id="IPR043743">
    <property type="entry name" value="DUF5688"/>
</dbReference>
<organism evidence="1 2">
    <name type="scientific">Schaedlerella arabinosiphila</name>
    <dbReference type="NCBI Taxonomy" id="2044587"/>
    <lineage>
        <taxon>Bacteria</taxon>
        <taxon>Bacillati</taxon>
        <taxon>Bacillota</taxon>
        <taxon>Clostridia</taxon>
        <taxon>Lachnospirales</taxon>
        <taxon>Lachnospiraceae</taxon>
        <taxon>Schaedlerella</taxon>
    </lineage>
</organism>
<dbReference type="Proteomes" id="UP000274920">
    <property type="component" value="Unassembled WGS sequence"/>
</dbReference>
<dbReference type="AlphaFoldDB" id="A0A426DN11"/>
<reference evidence="1" key="1">
    <citation type="submission" date="2018-10" db="EMBL/GenBank/DDBJ databases">
        <title>Schaedlerella arabinophila gen. nov. sp. nov., isolated from the mouse intestinal tract and comparative analysis with the genome of the closely related altered Schaedler flora strain ASF502.</title>
        <authorList>
            <person name="Miyake S."/>
            <person name="Soh M."/>
            <person name="Seedorf H."/>
        </authorList>
    </citation>
    <scope>NUCLEOTIDE SEQUENCE [LARGE SCALE GENOMIC DNA]</scope>
    <source>
        <strain evidence="1">DSM 106076</strain>
    </source>
</reference>
<evidence type="ECO:0000313" key="2">
    <source>
        <dbReference type="Proteomes" id="UP000274920"/>
    </source>
</evidence>
<gene>
    <name evidence="1" type="ORF">EBB54_24345</name>
</gene>
<name>A0A426DN11_9FIRM</name>
<accession>A0A426DN11</accession>
<dbReference type="EMBL" id="RHJS01000002">
    <property type="protein sequence ID" value="RRK34118.1"/>
    <property type="molecule type" value="Genomic_DNA"/>
</dbReference>